<dbReference type="RefSeq" id="WP_211631237.1">
    <property type="nucleotide sequence ID" value="NZ_CP073100.1"/>
</dbReference>
<keyword evidence="3" id="KW-1185">Reference proteome</keyword>
<keyword evidence="1" id="KW-0472">Membrane</keyword>
<dbReference type="AlphaFoldDB" id="A0A975G955"/>
<protein>
    <submittedName>
        <fullName evidence="2">Uncharacterized protein</fullName>
    </submittedName>
</protein>
<evidence type="ECO:0000256" key="1">
    <source>
        <dbReference type="SAM" id="Phobius"/>
    </source>
</evidence>
<gene>
    <name evidence="2" type="ORF">KBB96_19860</name>
</gene>
<feature type="transmembrane region" description="Helical" evidence="1">
    <location>
        <begin position="634"/>
        <end position="655"/>
    </location>
</feature>
<keyword evidence="1" id="KW-0812">Transmembrane</keyword>
<feature type="transmembrane region" description="Helical" evidence="1">
    <location>
        <begin position="473"/>
        <end position="491"/>
    </location>
</feature>
<feature type="transmembrane region" description="Helical" evidence="1">
    <location>
        <begin position="511"/>
        <end position="532"/>
    </location>
</feature>
<evidence type="ECO:0000313" key="2">
    <source>
        <dbReference type="EMBL" id="QUE51098.1"/>
    </source>
</evidence>
<name>A0A975G955_9BACT</name>
<feature type="transmembrane region" description="Helical" evidence="1">
    <location>
        <begin position="552"/>
        <end position="573"/>
    </location>
</feature>
<proteinExistence type="predicted"/>
<feature type="transmembrane region" description="Helical" evidence="1">
    <location>
        <begin position="65"/>
        <end position="83"/>
    </location>
</feature>
<evidence type="ECO:0000313" key="3">
    <source>
        <dbReference type="Proteomes" id="UP000676169"/>
    </source>
</evidence>
<dbReference type="EMBL" id="CP073100">
    <property type="protein sequence ID" value="QUE51098.1"/>
    <property type="molecule type" value="Genomic_DNA"/>
</dbReference>
<accession>A0A975G955</accession>
<dbReference type="KEGG" id="lamb:KBB96_19860"/>
<reference evidence="2" key="1">
    <citation type="submission" date="2021-04" db="EMBL/GenBank/DDBJ databases">
        <title>Luteolibacter sp. 32A isolated from the skin of an Anderson's salamander (Ambystoma andersonii).</title>
        <authorList>
            <person name="Spergser J."/>
            <person name="Busse H.-J."/>
        </authorList>
    </citation>
    <scope>NUCLEOTIDE SEQUENCE</scope>
    <source>
        <strain evidence="2">32A</strain>
    </source>
</reference>
<dbReference type="Proteomes" id="UP000676169">
    <property type="component" value="Chromosome"/>
</dbReference>
<feature type="transmembrane region" description="Helical" evidence="1">
    <location>
        <begin position="600"/>
        <end position="622"/>
    </location>
</feature>
<keyword evidence="1" id="KW-1133">Transmembrane helix</keyword>
<sequence length="702" mass="78491">MATPAERFLNILARPFSDNAELQIHVRRAMEERMTSTTTDPEAWDAPAAALDAGNQHPWRRRWRWGLWLTVLLVSLACLLPMAREIYFYKRLGADPFNAIRIYGGYFNEDYLQQQLPESLSPEQRLILCGETARGAAGRWEALWKKFPDRPAYYAQYAHAYASERSDLPKDFLATAERIDPDNAWFPMFAAAVKSTGVVKSRKQSRAQSDAHVPREWDVSDEPRLAECLELLHRAATLPRFDAYATELAGEKLAVLPPATDTAERLRNLNFASHGSGGMLSLPALSRAVAAKAWLLANQGDKEAFQHLMVDWTRLMRQQAGSDDRTLAGLIALANLTATLPNLADGAERLGLSAEASRLQEANRMAWAVSDSRRTRAAVATDKMIEAAVANHGSMILGQMLPVWARLVKNAPVPTDAELKPGRMIDHTIFHRILCASVFPVVFFIAGVAALYRFRSGRLARRLSGRLVEAIALEDWTWIFAAALLPSVYFAGLHGLTPLGGRDWGLANPGMVSQAVQLTAWLLMTMAAPVAAARWRLQCRFPGASIANRGPLVLGIVVILGGIASAIAGIYYLHPHEEDLVEMKFFDEIYRLPPGMEWPVIAAVILLPLLWWWLSSLMRAVFTRHDHALGRQTVARLLIPAWIFLLLPVVVLIPICKARERYWVPRDILLQPTPTFTRYEGEIASRMKEQNLGILRVLEPDR</sequence>
<feature type="transmembrane region" description="Helical" evidence="1">
    <location>
        <begin position="429"/>
        <end position="452"/>
    </location>
</feature>
<organism evidence="2 3">
    <name type="scientific">Luteolibacter ambystomatis</name>
    <dbReference type="NCBI Taxonomy" id="2824561"/>
    <lineage>
        <taxon>Bacteria</taxon>
        <taxon>Pseudomonadati</taxon>
        <taxon>Verrucomicrobiota</taxon>
        <taxon>Verrucomicrobiia</taxon>
        <taxon>Verrucomicrobiales</taxon>
        <taxon>Verrucomicrobiaceae</taxon>
        <taxon>Luteolibacter</taxon>
    </lineage>
</organism>